<feature type="binding site" evidence="7">
    <location>
        <position position="94"/>
    </location>
    <ligand>
        <name>S-adenosyl-L-methionine</name>
        <dbReference type="ChEBI" id="CHEBI:59789"/>
    </ligand>
</feature>
<evidence type="ECO:0000313" key="8">
    <source>
        <dbReference type="EMBL" id="MFD1673250.1"/>
    </source>
</evidence>
<dbReference type="NCBIfam" id="NF001080">
    <property type="entry name" value="PRK00121.2-2"/>
    <property type="match status" value="1"/>
</dbReference>
<comment type="caution">
    <text evidence="8">The sequence shown here is derived from an EMBL/GenBank/DDBJ whole genome shotgun (WGS) entry which is preliminary data.</text>
</comment>
<feature type="binding site" evidence="7">
    <location>
        <position position="42"/>
    </location>
    <ligand>
        <name>S-adenosyl-L-methionine</name>
        <dbReference type="ChEBI" id="CHEBI:59789"/>
    </ligand>
</feature>
<comment type="caution">
    <text evidence="7">Lacks conserved residue(s) required for the propagation of feature annotation.</text>
</comment>
<evidence type="ECO:0000256" key="6">
    <source>
        <dbReference type="ARBA" id="ARBA00022694"/>
    </source>
</evidence>
<gene>
    <name evidence="7 8" type="primary">trmB</name>
    <name evidence="8" type="ORF">ACFSB2_00755</name>
</gene>
<name>A0ABW4JCR5_9BACL</name>
<dbReference type="InterPro" id="IPR055361">
    <property type="entry name" value="tRNA_methyltr_TrmB_bact"/>
</dbReference>
<evidence type="ECO:0000256" key="1">
    <source>
        <dbReference type="ARBA" id="ARBA00000142"/>
    </source>
</evidence>
<comment type="function">
    <text evidence="2 7">Catalyzes the formation of N(7)-methylguanine at position 46 (m7G46) in tRNA.</text>
</comment>
<feature type="binding site" evidence="7">
    <location>
        <position position="152"/>
    </location>
    <ligand>
        <name>substrate</name>
    </ligand>
</feature>
<comment type="similarity">
    <text evidence="7">Belongs to the class I-like SAM-binding methyltransferase superfamily. TrmB family.</text>
</comment>
<dbReference type="Gene3D" id="3.40.50.150">
    <property type="entry name" value="Vaccinia Virus protein VP39"/>
    <property type="match status" value="1"/>
</dbReference>
<feature type="binding site" evidence="7">
    <location>
        <position position="67"/>
    </location>
    <ligand>
        <name>S-adenosyl-L-methionine</name>
        <dbReference type="ChEBI" id="CHEBI:59789"/>
    </ligand>
</feature>
<keyword evidence="3 7" id="KW-0489">Methyltransferase</keyword>
<keyword evidence="9" id="KW-1185">Reference proteome</keyword>
<evidence type="ECO:0000256" key="4">
    <source>
        <dbReference type="ARBA" id="ARBA00022679"/>
    </source>
</evidence>
<organism evidence="8 9">
    <name type="scientific">Alicyclobacillus fodiniaquatilis</name>
    <dbReference type="NCBI Taxonomy" id="1661150"/>
    <lineage>
        <taxon>Bacteria</taxon>
        <taxon>Bacillati</taxon>
        <taxon>Bacillota</taxon>
        <taxon>Bacilli</taxon>
        <taxon>Bacillales</taxon>
        <taxon>Alicyclobacillaceae</taxon>
        <taxon>Alicyclobacillus</taxon>
    </lineage>
</organism>
<dbReference type="InterPro" id="IPR029063">
    <property type="entry name" value="SAM-dependent_MTases_sf"/>
</dbReference>
<dbReference type="InterPro" id="IPR003358">
    <property type="entry name" value="tRNA_(Gua-N-7)_MeTrfase_Trmb"/>
</dbReference>
<reference evidence="9" key="1">
    <citation type="journal article" date="2019" name="Int. J. Syst. Evol. Microbiol.">
        <title>The Global Catalogue of Microorganisms (GCM) 10K type strain sequencing project: providing services to taxonomists for standard genome sequencing and annotation.</title>
        <authorList>
            <consortium name="The Broad Institute Genomics Platform"/>
            <consortium name="The Broad Institute Genome Sequencing Center for Infectious Disease"/>
            <person name="Wu L."/>
            <person name="Ma J."/>
        </authorList>
    </citation>
    <scope>NUCLEOTIDE SEQUENCE [LARGE SCALE GENOMIC DNA]</scope>
    <source>
        <strain evidence="9">CGMCC 1.12286</strain>
    </source>
</reference>
<dbReference type="EC" id="2.1.1.33" evidence="7"/>
<dbReference type="PANTHER" id="PTHR23417:SF14">
    <property type="entry name" value="PENTACOTRIPEPTIDE-REPEAT REGION OF PRORP DOMAIN-CONTAINING PROTEIN"/>
    <property type="match status" value="1"/>
</dbReference>
<evidence type="ECO:0000313" key="9">
    <source>
        <dbReference type="Proteomes" id="UP001597079"/>
    </source>
</evidence>
<keyword evidence="4 7" id="KW-0808">Transferase</keyword>
<dbReference type="CDD" id="cd02440">
    <property type="entry name" value="AdoMet_MTases"/>
    <property type="match status" value="1"/>
</dbReference>
<dbReference type="SUPFAM" id="SSF53335">
    <property type="entry name" value="S-adenosyl-L-methionine-dependent methyltransferases"/>
    <property type="match status" value="1"/>
</dbReference>
<dbReference type="PANTHER" id="PTHR23417">
    <property type="entry name" value="3-DEOXY-D-MANNO-OCTULOSONIC-ACID TRANSFERASE/TRNA GUANINE-N 7 - -METHYLTRANSFERASE"/>
    <property type="match status" value="1"/>
</dbReference>
<comment type="catalytic activity">
    <reaction evidence="1 7">
        <text>guanosine(46) in tRNA + S-adenosyl-L-methionine = N(7)-methylguanosine(46) in tRNA + S-adenosyl-L-homocysteine</text>
        <dbReference type="Rhea" id="RHEA:42708"/>
        <dbReference type="Rhea" id="RHEA-COMP:10188"/>
        <dbReference type="Rhea" id="RHEA-COMP:10189"/>
        <dbReference type="ChEBI" id="CHEBI:57856"/>
        <dbReference type="ChEBI" id="CHEBI:59789"/>
        <dbReference type="ChEBI" id="CHEBI:74269"/>
        <dbReference type="ChEBI" id="CHEBI:74480"/>
        <dbReference type="EC" id="2.1.1.33"/>
    </reaction>
</comment>
<dbReference type="PROSITE" id="PS51625">
    <property type="entry name" value="SAM_MT_TRMB"/>
    <property type="match status" value="1"/>
</dbReference>
<dbReference type="Pfam" id="PF02390">
    <property type="entry name" value="Methyltransf_4"/>
    <property type="match status" value="1"/>
</dbReference>
<evidence type="ECO:0000256" key="3">
    <source>
        <dbReference type="ARBA" id="ARBA00022603"/>
    </source>
</evidence>
<feature type="binding site" evidence="7">
    <location>
        <position position="116"/>
    </location>
    <ligand>
        <name>S-adenosyl-L-methionine</name>
        <dbReference type="ChEBI" id="CHEBI:59789"/>
    </ligand>
</feature>
<comment type="pathway">
    <text evidence="7">tRNA modification; N(7)-methylguanine-tRNA biosynthesis.</text>
</comment>
<evidence type="ECO:0000256" key="2">
    <source>
        <dbReference type="ARBA" id="ARBA00003015"/>
    </source>
</evidence>
<proteinExistence type="inferred from homology"/>
<evidence type="ECO:0000256" key="7">
    <source>
        <dbReference type="HAMAP-Rule" id="MF_01057"/>
    </source>
</evidence>
<keyword evidence="5 7" id="KW-0949">S-adenosyl-L-methionine</keyword>
<dbReference type="HAMAP" id="MF_01057">
    <property type="entry name" value="tRNA_methyltr_TrmB"/>
    <property type="match status" value="1"/>
</dbReference>
<sequence length="218" mass="24537">MRLRQAGRLPKWQEQGAPVLRDVRQDDISQDLASITRPIYLEVGCGKGGFIAQMAARHKDAFFIGVDKVSIVIAKAAAKAIEHELDNVLFINGDIEEIAAKLSGKQVERIFLNFSDPWPRRRNHIRRLTAPQKLECYETLLAPGGVIEQKTDNSELFEWSVTAFQAAGWQLMRVERGFAPGEPDDGSISSQFVQTEYEQKFRAQGIPINYLRAAAPQR</sequence>
<protein>
    <recommendedName>
        <fullName evidence="7">tRNA (guanine-N(7)-)-methyltransferase</fullName>
        <ecNumber evidence="7">2.1.1.33</ecNumber>
    </recommendedName>
    <alternativeName>
        <fullName evidence="7">tRNA (guanine(46)-N(7))-methyltransferase</fullName>
    </alternativeName>
    <alternativeName>
        <fullName evidence="7">tRNA(m7G46)-methyltransferase</fullName>
    </alternativeName>
</protein>
<dbReference type="Proteomes" id="UP001597079">
    <property type="component" value="Unassembled WGS sequence"/>
</dbReference>
<dbReference type="GO" id="GO:0008176">
    <property type="term" value="F:tRNA (guanine(46)-N7)-methyltransferase activity"/>
    <property type="evidence" value="ECO:0007669"/>
    <property type="project" value="UniProtKB-EC"/>
</dbReference>
<dbReference type="RefSeq" id="WP_377940608.1">
    <property type="nucleotide sequence ID" value="NZ_JBHUCX010000004.1"/>
</dbReference>
<evidence type="ECO:0000256" key="5">
    <source>
        <dbReference type="ARBA" id="ARBA00022691"/>
    </source>
</evidence>
<dbReference type="NCBIfam" id="TIGR00091">
    <property type="entry name" value="tRNA (guanosine(46)-N7)-methyltransferase TrmB"/>
    <property type="match status" value="1"/>
</dbReference>
<keyword evidence="6 7" id="KW-0819">tRNA processing</keyword>
<accession>A0ABW4JCR5</accession>
<feature type="binding site" evidence="7">
    <location>
        <begin position="195"/>
        <end position="198"/>
    </location>
    <ligand>
        <name>substrate</name>
    </ligand>
</feature>
<dbReference type="EMBL" id="JBHUCX010000004">
    <property type="protein sequence ID" value="MFD1673250.1"/>
    <property type="molecule type" value="Genomic_DNA"/>
</dbReference>